<accession>A0A9P4Y4X5</accession>
<dbReference type="Proteomes" id="UP000803844">
    <property type="component" value="Unassembled WGS sequence"/>
</dbReference>
<dbReference type="RefSeq" id="XP_040777516.1">
    <property type="nucleotide sequence ID" value="XM_040922633.1"/>
</dbReference>
<evidence type="ECO:0000313" key="1">
    <source>
        <dbReference type="EMBL" id="KAF3766555.1"/>
    </source>
</evidence>
<gene>
    <name evidence="1" type="ORF">M406DRAFT_351544</name>
</gene>
<dbReference type="AlphaFoldDB" id="A0A9P4Y4X5"/>
<protein>
    <submittedName>
        <fullName evidence="1">Uncharacterized protein</fullName>
    </submittedName>
</protein>
<dbReference type="EMBL" id="MU032347">
    <property type="protein sequence ID" value="KAF3766555.1"/>
    <property type="molecule type" value="Genomic_DNA"/>
</dbReference>
<comment type="caution">
    <text evidence="1">The sequence shown here is derived from an EMBL/GenBank/DDBJ whole genome shotgun (WGS) entry which is preliminary data.</text>
</comment>
<proteinExistence type="predicted"/>
<dbReference type="GeneID" id="63839762"/>
<name>A0A9P4Y4X5_CRYP1</name>
<evidence type="ECO:0000313" key="2">
    <source>
        <dbReference type="Proteomes" id="UP000803844"/>
    </source>
</evidence>
<dbReference type="OrthoDB" id="6079484at2759"/>
<keyword evidence="2" id="KW-1185">Reference proteome</keyword>
<organism evidence="1 2">
    <name type="scientific">Cryphonectria parasitica (strain ATCC 38755 / EP155)</name>
    <dbReference type="NCBI Taxonomy" id="660469"/>
    <lineage>
        <taxon>Eukaryota</taxon>
        <taxon>Fungi</taxon>
        <taxon>Dikarya</taxon>
        <taxon>Ascomycota</taxon>
        <taxon>Pezizomycotina</taxon>
        <taxon>Sordariomycetes</taxon>
        <taxon>Sordariomycetidae</taxon>
        <taxon>Diaporthales</taxon>
        <taxon>Cryphonectriaceae</taxon>
        <taxon>Cryphonectria-Endothia species complex</taxon>
        <taxon>Cryphonectria</taxon>
    </lineage>
</organism>
<reference evidence="1" key="1">
    <citation type="journal article" date="2020" name="Phytopathology">
        <title>Genome sequence of the chestnut blight fungus Cryphonectria parasitica EP155: A fundamental resource for an archetypical invasive plant pathogen.</title>
        <authorList>
            <person name="Crouch J.A."/>
            <person name="Dawe A."/>
            <person name="Aerts A."/>
            <person name="Barry K."/>
            <person name="Churchill A.C.L."/>
            <person name="Grimwood J."/>
            <person name="Hillman B."/>
            <person name="Milgroom M.G."/>
            <person name="Pangilinan J."/>
            <person name="Smith M."/>
            <person name="Salamov A."/>
            <person name="Schmutz J."/>
            <person name="Yadav J."/>
            <person name="Grigoriev I.V."/>
            <person name="Nuss D."/>
        </authorList>
    </citation>
    <scope>NUCLEOTIDE SEQUENCE</scope>
    <source>
        <strain evidence="1">EP155</strain>
    </source>
</reference>
<sequence>MSGSGSGGFYKYRCKYFYTHNCSNWVYVHNSACANCLAEGRDTIQIPPHTQAQMDSQPRDIYVPYFEGGVLKYSLMEVVITDQGGQYWELREKVANPGVPYIPATNAQPAPLGFITSTAVQSQARA</sequence>